<dbReference type="Gene3D" id="4.10.280.10">
    <property type="entry name" value="Helix-loop-helix DNA-binding domain"/>
    <property type="match status" value="1"/>
</dbReference>
<dbReference type="GO" id="GO:0043565">
    <property type="term" value="F:sequence-specific DNA binding"/>
    <property type="evidence" value="ECO:0000318"/>
    <property type="project" value="GO_Central"/>
</dbReference>
<accession>I1MSK8</accession>
<dbReference type="GO" id="GO:0006355">
    <property type="term" value="P:regulation of DNA-templated transcription"/>
    <property type="evidence" value="ECO:0000318"/>
    <property type="project" value="GO_Central"/>
</dbReference>
<evidence type="ECO:0000256" key="7">
    <source>
        <dbReference type="SAM" id="MobiDB-lite"/>
    </source>
</evidence>
<dbReference type="FunFam" id="4.10.280.10:FF:000096">
    <property type="entry name" value="Basic helix-loop-helix (BHLH) DNA-binding superfamily protein"/>
    <property type="match status" value="1"/>
</dbReference>
<evidence type="ECO:0000256" key="3">
    <source>
        <dbReference type="ARBA" id="ARBA00023015"/>
    </source>
</evidence>
<dbReference type="SMART" id="SM00353">
    <property type="entry name" value="HLH"/>
    <property type="match status" value="1"/>
</dbReference>
<dbReference type="PROSITE" id="PS50888">
    <property type="entry name" value="BHLH"/>
    <property type="match status" value="1"/>
</dbReference>
<evidence type="ECO:0000256" key="1">
    <source>
        <dbReference type="ARBA" id="ARBA00004123"/>
    </source>
</evidence>
<dbReference type="EMBL" id="CM000850">
    <property type="protein sequence ID" value="KRH02772.1"/>
    <property type="molecule type" value="Genomic_DNA"/>
</dbReference>
<protein>
    <recommendedName>
        <fullName evidence="8">BHLH domain-containing protein</fullName>
    </recommendedName>
</protein>
<dbReference type="GO" id="GO:0005634">
    <property type="term" value="C:nucleus"/>
    <property type="evidence" value="ECO:0000318"/>
    <property type="project" value="GO_Central"/>
</dbReference>
<evidence type="ECO:0000256" key="6">
    <source>
        <dbReference type="ARBA" id="ARBA00023242"/>
    </source>
</evidence>
<dbReference type="Proteomes" id="UP000008827">
    <property type="component" value="Chromosome 17"/>
</dbReference>
<dbReference type="SMR" id="I1MSK8"/>
<dbReference type="InterPro" id="IPR036638">
    <property type="entry name" value="HLH_DNA-bd_sf"/>
</dbReference>
<dbReference type="InterPro" id="IPR011598">
    <property type="entry name" value="bHLH_dom"/>
</dbReference>
<dbReference type="AlphaFoldDB" id="I1MSK8"/>
<name>I1MSK8_SOYBN</name>
<dbReference type="EnsemblPlants" id="KRH02772">
    <property type="protein sequence ID" value="KRH02772"/>
    <property type="gene ID" value="GLYMA_17G058600"/>
</dbReference>
<reference evidence="10" key="2">
    <citation type="submission" date="2018-02" db="UniProtKB">
        <authorList>
            <consortium name="EnsemblPlants"/>
        </authorList>
    </citation>
    <scope>IDENTIFICATION</scope>
    <source>
        <strain evidence="10">Williams 82</strain>
    </source>
</reference>
<dbReference type="OrthoDB" id="623055at2759"/>
<comment type="subunit">
    <text evidence="2">Homodimer.</text>
</comment>
<dbReference type="SUPFAM" id="SSF47459">
    <property type="entry name" value="HLH, helix-loop-helix DNA-binding domain"/>
    <property type="match status" value="1"/>
</dbReference>
<evidence type="ECO:0000259" key="8">
    <source>
        <dbReference type="PROSITE" id="PS50888"/>
    </source>
</evidence>
<dbReference type="GO" id="GO:0003700">
    <property type="term" value="F:DNA-binding transcription factor activity"/>
    <property type="evidence" value="ECO:0000318"/>
    <property type="project" value="GO_Central"/>
</dbReference>
<sequence length="340" mass="39019">MDVSRKQQIKHRKQRERERESMTDEQQHQFPSSMVSSPLYIHIYHAEVENKSEENRPKIERKRNTKTLAHHILYSLTWIVNSANELLPFKLTMENIGEEYGYWPENDMLFQNEDLGSWAIMDEAALSGSGYYDSSSPDGTGASSSVASKNIVSERNRRKKLNDRLFALRAVVPNITKMDKASIIKDAIEYIQHLHDQEKRIQAEILDLESGNKLKNPTYEFDQDLPILLRSKKKRTEQLFGSVSSRNSPIEIIDLRVTYMGEKTFVVSLTCSKRTDTMVKLCAVFESLKLKVITANITSFSGTLLKTVFIQADEEERDFLHIKIQTAISALNDPLSPMSI</sequence>
<evidence type="ECO:0000313" key="9">
    <source>
        <dbReference type="EMBL" id="KRH02772.1"/>
    </source>
</evidence>
<evidence type="ECO:0000256" key="2">
    <source>
        <dbReference type="ARBA" id="ARBA00011738"/>
    </source>
</evidence>
<dbReference type="GeneID" id="100803916"/>
<feature type="domain" description="BHLH" evidence="8">
    <location>
        <begin position="145"/>
        <end position="194"/>
    </location>
</feature>
<dbReference type="Gramene" id="KRH02772">
    <property type="protein sequence ID" value="KRH02772"/>
    <property type="gene ID" value="GLYMA_17G058600"/>
</dbReference>
<dbReference type="eggNOG" id="ENOG502QWG4">
    <property type="taxonomic scope" value="Eukaryota"/>
</dbReference>
<dbReference type="ExpressionAtlas" id="I1MSK8">
    <property type="expression patterns" value="baseline and differential"/>
</dbReference>
<organism evidence="9">
    <name type="scientific">Glycine max</name>
    <name type="common">Soybean</name>
    <name type="synonym">Glycine hispida</name>
    <dbReference type="NCBI Taxonomy" id="3847"/>
    <lineage>
        <taxon>Eukaryota</taxon>
        <taxon>Viridiplantae</taxon>
        <taxon>Streptophyta</taxon>
        <taxon>Embryophyta</taxon>
        <taxon>Tracheophyta</taxon>
        <taxon>Spermatophyta</taxon>
        <taxon>Magnoliopsida</taxon>
        <taxon>eudicotyledons</taxon>
        <taxon>Gunneridae</taxon>
        <taxon>Pentapetalae</taxon>
        <taxon>rosids</taxon>
        <taxon>fabids</taxon>
        <taxon>Fabales</taxon>
        <taxon>Fabaceae</taxon>
        <taxon>Papilionoideae</taxon>
        <taxon>50 kb inversion clade</taxon>
        <taxon>NPAAA clade</taxon>
        <taxon>indigoferoid/millettioid clade</taxon>
        <taxon>Phaseoleae</taxon>
        <taxon>Glycine</taxon>
        <taxon>Glycine subgen. Soja</taxon>
    </lineage>
</organism>
<proteinExistence type="predicted"/>
<keyword evidence="4" id="KW-0238">DNA-binding</keyword>
<reference evidence="9 10" key="1">
    <citation type="journal article" date="2010" name="Nature">
        <title>Genome sequence of the palaeopolyploid soybean.</title>
        <authorList>
            <person name="Schmutz J."/>
            <person name="Cannon S.B."/>
            <person name="Schlueter J."/>
            <person name="Ma J."/>
            <person name="Mitros T."/>
            <person name="Nelson W."/>
            <person name="Hyten D.L."/>
            <person name="Song Q."/>
            <person name="Thelen J.J."/>
            <person name="Cheng J."/>
            <person name="Xu D."/>
            <person name="Hellsten U."/>
            <person name="May G.D."/>
            <person name="Yu Y."/>
            <person name="Sakurai T."/>
            <person name="Umezawa T."/>
            <person name="Bhattacharyya M.K."/>
            <person name="Sandhu D."/>
            <person name="Valliyodan B."/>
            <person name="Lindquist E."/>
            <person name="Peto M."/>
            <person name="Grant D."/>
            <person name="Shu S."/>
            <person name="Goodstein D."/>
            <person name="Barry K."/>
            <person name="Futrell-Griggs M."/>
            <person name="Abernathy B."/>
            <person name="Du J."/>
            <person name="Tian Z."/>
            <person name="Zhu L."/>
            <person name="Gill N."/>
            <person name="Joshi T."/>
            <person name="Libault M."/>
            <person name="Sethuraman A."/>
            <person name="Zhang X.-C."/>
            <person name="Shinozaki K."/>
            <person name="Nguyen H.T."/>
            <person name="Wing R.A."/>
            <person name="Cregan P."/>
            <person name="Specht J."/>
            <person name="Grimwood J."/>
            <person name="Rokhsar D."/>
            <person name="Stacey G."/>
            <person name="Shoemaker R.C."/>
            <person name="Jackson S.A."/>
        </authorList>
    </citation>
    <scope>NUCLEOTIDE SEQUENCE [LARGE SCALE GENOMIC DNA]</scope>
    <source>
        <strain evidence="10">cv. Williams 82</strain>
        <tissue evidence="9">Callus</tissue>
    </source>
</reference>
<keyword evidence="6" id="KW-0539">Nucleus</keyword>
<feature type="region of interest" description="Disordered" evidence="7">
    <location>
        <begin position="1"/>
        <end position="31"/>
    </location>
</feature>
<dbReference type="PANTHER" id="PTHR31945">
    <property type="entry name" value="TRANSCRIPTION FACTOR SCREAM2-RELATED"/>
    <property type="match status" value="1"/>
</dbReference>
<evidence type="ECO:0000256" key="4">
    <source>
        <dbReference type="ARBA" id="ARBA00023125"/>
    </source>
</evidence>
<comment type="subcellular location">
    <subcellularLocation>
        <location evidence="1">Nucleus</location>
    </subcellularLocation>
</comment>
<dbReference type="PaxDb" id="3847-GLYMA17G06610.1"/>
<dbReference type="RefSeq" id="XP_014625644.2">
    <property type="nucleotide sequence ID" value="XM_014770158.3"/>
</dbReference>
<dbReference type="PANTHER" id="PTHR31945:SF26">
    <property type="entry name" value="TRANSCRIPTION FACTOR BHLH35"/>
    <property type="match status" value="1"/>
</dbReference>
<gene>
    <name evidence="10" type="primary">LOC100803916</name>
    <name evidence="9" type="ORF">GLYMA_17G058600</name>
</gene>
<dbReference type="InterPro" id="IPR051358">
    <property type="entry name" value="TF_AMS/ICE1/BHLH6-like"/>
</dbReference>
<dbReference type="STRING" id="3847.I1MSK8"/>
<evidence type="ECO:0000313" key="10">
    <source>
        <dbReference type="EnsemblPlants" id="KRH02772"/>
    </source>
</evidence>
<reference evidence="9" key="3">
    <citation type="submission" date="2018-07" db="EMBL/GenBank/DDBJ databases">
        <title>WGS assembly of Glycine max.</title>
        <authorList>
            <person name="Schmutz J."/>
            <person name="Cannon S."/>
            <person name="Schlueter J."/>
            <person name="Ma J."/>
            <person name="Mitros T."/>
            <person name="Nelson W."/>
            <person name="Hyten D."/>
            <person name="Song Q."/>
            <person name="Thelen J."/>
            <person name="Cheng J."/>
            <person name="Xu D."/>
            <person name="Hellsten U."/>
            <person name="May G."/>
            <person name="Yu Y."/>
            <person name="Sakurai T."/>
            <person name="Umezawa T."/>
            <person name="Bhattacharyya M."/>
            <person name="Sandhu D."/>
            <person name="Valliyodan B."/>
            <person name="Lindquist E."/>
            <person name="Peto M."/>
            <person name="Grant D."/>
            <person name="Shu S."/>
            <person name="Goodstein D."/>
            <person name="Barry K."/>
            <person name="Futrell-Griggs M."/>
            <person name="Abernathy B."/>
            <person name="Du J."/>
            <person name="Tian Z."/>
            <person name="Zhu L."/>
            <person name="Gill N."/>
            <person name="Joshi T."/>
            <person name="Libault M."/>
            <person name="Sethuraman A."/>
            <person name="Zhang X."/>
            <person name="Shinozaki K."/>
            <person name="Nguyen H."/>
            <person name="Wing R."/>
            <person name="Cregan P."/>
            <person name="Specht J."/>
            <person name="Grimwood J."/>
            <person name="Rokhsar D."/>
            <person name="Stacey G."/>
            <person name="Shoemaker R."/>
            <person name="Jackson S."/>
        </authorList>
    </citation>
    <scope>NUCLEOTIDE SEQUENCE</scope>
    <source>
        <tissue evidence="9">Callus</tissue>
    </source>
</reference>
<keyword evidence="3" id="KW-0805">Transcription regulation</keyword>
<dbReference type="Pfam" id="PF22754">
    <property type="entry name" value="bHLH-TF_ACT-like_plant"/>
    <property type="match status" value="1"/>
</dbReference>
<dbReference type="GO" id="GO:0046983">
    <property type="term" value="F:protein dimerization activity"/>
    <property type="evidence" value="ECO:0007669"/>
    <property type="project" value="InterPro"/>
</dbReference>
<evidence type="ECO:0000256" key="5">
    <source>
        <dbReference type="ARBA" id="ARBA00023163"/>
    </source>
</evidence>
<dbReference type="InterPro" id="IPR054502">
    <property type="entry name" value="bHLH-TF_ACT-like_plant"/>
</dbReference>
<dbReference type="Pfam" id="PF00010">
    <property type="entry name" value="HLH"/>
    <property type="match status" value="1"/>
</dbReference>
<dbReference type="HOGENOM" id="CLU_035660_0_1_1"/>
<keyword evidence="11" id="KW-1185">Reference proteome</keyword>
<evidence type="ECO:0000313" key="11">
    <source>
        <dbReference type="Proteomes" id="UP000008827"/>
    </source>
</evidence>
<feature type="compositionally biased region" description="Basic and acidic residues" evidence="7">
    <location>
        <begin position="15"/>
        <end position="27"/>
    </location>
</feature>
<keyword evidence="5" id="KW-0804">Transcription</keyword>